<keyword evidence="2" id="KW-0413">Isomerase</keyword>
<dbReference type="FunFam" id="3.10.290.10:FF:000003">
    <property type="entry name" value="Pseudouridine synthase"/>
    <property type="match status" value="1"/>
</dbReference>
<dbReference type="InterPro" id="IPR036986">
    <property type="entry name" value="S4_RNA-bd_sf"/>
</dbReference>
<reference evidence="6" key="1">
    <citation type="submission" date="2019-02" db="EMBL/GenBank/DDBJ databases">
        <authorList>
            <person name="Gruber-Vodicka R. H."/>
            <person name="Seah K. B. B."/>
        </authorList>
    </citation>
    <scope>NUCLEOTIDE SEQUENCE</scope>
    <source>
        <strain evidence="6">BECK_S127</strain>
    </source>
</reference>
<evidence type="ECO:0000256" key="2">
    <source>
        <dbReference type="ARBA" id="ARBA00023235"/>
    </source>
</evidence>
<dbReference type="Pfam" id="PF01479">
    <property type="entry name" value="S4"/>
    <property type="match status" value="1"/>
</dbReference>
<dbReference type="InterPro" id="IPR020103">
    <property type="entry name" value="PsdUridine_synth_cat_dom_sf"/>
</dbReference>
<dbReference type="InterPro" id="IPR050343">
    <property type="entry name" value="RsuA_PseudoU_synthase"/>
</dbReference>
<dbReference type="SUPFAM" id="SSF55120">
    <property type="entry name" value="Pseudouridine synthase"/>
    <property type="match status" value="1"/>
</dbReference>
<accession>A0A451BHG0</accession>
<dbReference type="SUPFAM" id="SSF55174">
    <property type="entry name" value="Alpha-L RNA-binding motif"/>
    <property type="match status" value="1"/>
</dbReference>
<evidence type="ECO:0000256" key="3">
    <source>
        <dbReference type="PROSITE-ProRule" id="PRU00182"/>
    </source>
</evidence>
<dbReference type="SMART" id="SM00363">
    <property type="entry name" value="S4"/>
    <property type="match status" value="1"/>
</dbReference>
<feature type="compositionally biased region" description="Basic residues" evidence="4">
    <location>
        <begin position="1"/>
        <end position="11"/>
    </location>
</feature>
<dbReference type="Gene3D" id="3.10.290.10">
    <property type="entry name" value="RNA-binding S4 domain"/>
    <property type="match status" value="1"/>
</dbReference>
<dbReference type="PROSITE" id="PS01149">
    <property type="entry name" value="PSI_RSU"/>
    <property type="match status" value="1"/>
</dbReference>
<organism evidence="6">
    <name type="scientific">Candidatus Kentrum sp. SD</name>
    <dbReference type="NCBI Taxonomy" id="2126332"/>
    <lineage>
        <taxon>Bacteria</taxon>
        <taxon>Pseudomonadati</taxon>
        <taxon>Pseudomonadota</taxon>
        <taxon>Gammaproteobacteria</taxon>
        <taxon>Candidatus Kentrum</taxon>
    </lineage>
</organism>
<dbReference type="PANTHER" id="PTHR47683:SF3">
    <property type="entry name" value="RIBOSOMAL LARGE SUBUNIT PSEUDOURIDINE SYNTHASE B"/>
    <property type="match status" value="1"/>
</dbReference>
<evidence type="ECO:0000256" key="4">
    <source>
        <dbReference type="SAM" id="MobiDB-lite"/>
    </source>
</evidence>
<evidence type="ECO:0000256" key="1">
    <source>
        <dbReference type="ARBA" id="ARBA00008348"/>
    </source>
</evidence>
<feature type="domain" description="RNA-binding S4" evidence="5">
    <location>
        <begin position="41"/>
        <end position="102"/>
    </location>
</feature>
<dbReference type="GO" id="GO:0000455">
    <property type="term" value="P:enzyme-directed rRNA pseudouridine synthesis"/>
    <property type="evidence" value="ECO:0007669"/>
    <property type="project" value="UniProtKB-ARBA"/>
</dbReference>
<feature type="compositionally biased region" description="Low complexity" evidence="4">
    <location>
        <begin position="426"/>
        <end position="438"/>
    </location>
</feature>
<feature type="region of interest" description="Disordered" evidence="4">
    <location>
        <begin position="1"/>
        <end position="41"/>
    </location>
</feature>
<evidence type="ECO:0000259" key="5">
    <source>
        <dbReference type="SMART" id="SM00363"/>
    </source>
</evidence>
<dbReference type="InterPro" id="IPR018496">
    <property type="entry name" value="PsdUridine_synth_RsuA/RluB_CS"/>
</dbReference>
<dbReference type="GO" id="GO:0003723">
    <property type="term" value="F:RNA binding"/>
    <property type="evidence" value="ECO:0007669"/>
    <property type="project" value="UniProtKB-KW"/>
</dbReference>
<dbReference type="Gene3D" id="3.30.2350.10">
    <property type="entry name" value="Pseudouridine synthase"/>
    <property type="match status" value="1"/>
</dbReference>
<dbReference type="EMBL" id="CAADHB010000001">
    <property type="protein sequence ID" value="VFK77734.1"/>
    <property type="molecule type" value="Genomic_DNA"/>
</dbReference>
<dbReference type="PROSITE" id="PS50889">
    <property type="entry name" value="S4"/>
    <property type="match status" value="1"/>
</dbReference>
<evidence type="ECO:0000313" key="6">
    <source>
        <dbReference type="EMBL" id="VFK77734.1"/>
    </source>
</evidence>
<dbReference type="PANTHER" id="PTHR47683">
    <property type="entry name" value="PSEUDOURIDINE SYNTHASE FAMILY PROTEIN-RELATED"/>
    <property type="match status" value="1"/>
</dbReference>
<dbReference type="Pfam" id="PF00849">
    <property type="entry name" value="PseudoU_synth_2"/>
    <property type="match status" value="1"/>
</dbReference>
<name>A0A451BHG0_9GAMM</name>
<dbReference type="GO" id="GO:0120159">
    <property type="term" value="F:rRNA pseudouridine synthase activity"/>
    <property type="evidence" value="ECO:0007669"/>
    <property type="project" value="UniProtKB-ARBA"/>
</dbReference>
<proteinExistence type="inferred from homology"/>
<dbReference type="CDD" id="cd00165">
    <property type="entry name" value="S4"/>
    <property type="match status" value="1"/>
</dbReference>
<dbReference type="InterPro" id="IPR006145">
    <property type="entry name" value="PsdUridine_synth_RsuA/RluA"/>
</dbReference>
<gene>
    <name evidence="6" type="ORF">BECKSD772D_GA0070982_100163</name>
</gene>
<sequence>MDKTPKRPSRKSHPEPRRKNPRPAAPRGKPASANPKHLPTEKLQKVLAETGLESRRALEGWIEAGRVSVNGAPAKLGARVRATDRIQVDGREISRRAPGAGRLRVLRYHKPVGEICSRLDPEGRRSVFQRLPDIPGARWVMVGRLDINTSGLLLFTNAGDLAHRLMHPSSDIEREYAVRVLPWESEEDARQSPSDARRGADDENGIAPNIIARLREGVRLEDGLARFERIVDAGGQGRNHWYHVTIKEGKTHEVRRLWEAVGLRVSRLIRLRYGPIRLGRALRPGRWEELSPGESAALAKSVGLGKLAGGASPRPKRHRTTDPESGASPRPNRRRTTGPESGASPRPKRHRATSPESGASPRPKRHRTTGPESGASPRPKRHRATSPESDASPRPKRHRATSPESSASPRSNRRRTTGPEKRNVVGRRNVVARRANPRGSPPGRSR</sequence>
<dbReference type="AlphaFoldDB" id="A0A451BHG0"/>
<comment type="similarity">
    <text evidence="1">Belongs to the pseudouridine synthase RsuA family.</text>
</comment>
<feature type="region of interest" description="Disordered" evidence="4">
    <location>
        <begin position="305"/>
        <end position="446"/>
    </location>
</feature>
<keyword evidence="3" id="KW-0694">RNA-binding</keyword>
<dbReference type="InterPro" id="IPR002942">
    <property type="entry name" value="S4_RNA-bd"/>
</dbReference>
<protein>
    <submittedName>
        <fullName evidence="6">23S rRNA pseudouridine2605 synthase</fullName>
    </submittedName>
</protein>